<keyword evidence="4" id="KW-0808">Transferase</keyword>
<evidence type="ECO:0000313" key="8">
    <source>
        <dbReference type="Proteomes" id="UP000187941"/>
    </source>
</evidence>
<dbReference type="PRINTS" id="PR00344">
    <property type="entry name" value="BCTRLSENSOR"/>
</dbReference>
<evidence type="ECO:0000256" key="1">
    <source>
        <dbReference type="ARBA" id="ARBA00000085"/>
    </source>
</evidence>
<keyword evidence="8" id="KW-1185">Reference proteome</keyword>
<dbReference type="KEGG" id="smon:AWR27_00555"/>
<gene>
    <name evidence="7" type="ORF">AWR27_00555</name>
</gene>
<dbReference type="NCBIfam" id="TIGR00229">
    <property type="entry name" value="sensory_box"/>
    <property type="match status" value="1"/>
</dbReference>
<dbReference type="Gene3D" id="3.30.565.10">
    <property type="entry name" value="Histidine kinase-like ATPase, C-terminal domain"/>
    <property type="match status" value="1"/>
</dbReference>
<dbReference type="InterPro" id="IPR036097">
    <property type="entry name" value="HisK_dim/P_sf"/>
</dbReference>
<dbReference type="InterPro" id="IPR004358">
    <property type="entry name" value="Sig_transdc_His_kin-like_C"/>
</dbReference>
<dbReference type="Pfam" id="PF02518">
    <property type="entry name" value="HATPase_c"/>
    <property type="match status" value="1"/>
</dbReference>
<dbReference type="Proteomes" id="UP000187941">
    <property type="component" value="Chromosome"/>
</dbReference>
<feature type="domain" description="Histidine kinase" evidence="6">
    <location>
        <begin position="361"/>
        <end position="597"/>
    </location>
</feature>
<dbReference type="InterPro" id="IPR003661">
    <property type="entry name" value="HisK_dim/P_dom"/>
</dbReference>
<dbReference type="Gene3D" id="1.10.287.130">
    <property type="match status" value="1"/>
</dbReference>
<comment type="catalytic activity">
    <reaction evidence="1">
        <text>ATP + protein L-histidine = ADP + protein N-phospho-L-histidine.</text>
        <dbReference type="EC" id="2.7.13.3"/>
    </reaction>
</comment>
<reference evidence="7 8" key="1">
    <citation type="submission" date="2016-01" db="EMBL/GenBank/DDBJ databases">
        <authorList>
            <person name="Oliw E.H."/>
        </authorList>
    </citation>
    <scope>NUCLEOTIDE SEQUENCE [LARGE SCALE GENOMIC DNA]</scope>
    <source>
        <strain evidence="7 8">DY10</strain>
    </source>
</reference>
<dbReference type="PROSITE" id="PS50109">
    <property type="entry name" value="HIS_KIN"/>
    <property type="match status" value="1"/>
</dbReference>
<dbReference type="GO" id="GO:0000155">
    <property type="term" value="F:phosphorelay sensor kinase activity"/>
    <property type="evidence" value="ECO:0007669"/>
    <property type="project" value="InterPro"/>
</dbReference>
<evidence type="ECO:0000256" key="4">
    <source>
        <dbReference type="ARBA" id="ARBA00022679"/>
    </source>
</evidence>
<dbReference type="AlphaFoldDB" id="A0A1P9WRH2"/>
<dbReference type="CDD" id="cd00130">
    <property type="entry name" value="PAS"/>
    <property type="match status" value="1"/>
</dbReference>
<dbReference type="Pfam" id="PF00512">
    <property type="entry name" value="HisKA"/>
    <property type="match status" value="1"/>
</dbReference>
<accession>A0A1P9WRH2</accession>
<dbReference type="SUPFAM" id="SSF47384">
    <property type="entry name" value="Homodimeric domain of signal transducing histidine kinase"/>
    <property type="match status" value="1"/>
</dbReference>
<dbReference type="InterPro" id="IPR003594">
    <property type="entry name" value="HATPase_dom"/>
</dbReference>
<keyword evidence="5" id="KW-0418">Kinase</keyword>
<dbReference type="EMBL" id="CP014263">
    <property type="protein sequence ID" value="AQG77970.1"/>
    <property type="molecule type" value="Genomic_DNA"/>
</dbReference>
<dbReference type="PANTHER" id="PTHR43304:SF1">
    <property type="entry name" value="PAC DOMAIN-CONTAINING PROTEIN"/>
    <property type="match status" value="1"/>
</dbReference>
<dbReference type="InterPro" id="IPR035965">
    <property type="entry name" value="PAS-like_dom_sf"/>
</dbReference>
<evidence type="ECO:0000259" key="6">
    <source>
        <dbReference type="PROSITE" id="PS50109"/>
    </source>
</evidence>
<dbReference type="SMART" id="SM00387">
    <property type="entry name" value="HATPase_c"/>
    <property type="match status" value="1"/>
</dbReference>
<dbReference type="SUPFAM" id="SSF55874">
    <property type="entry name" value="ATPase domain of HSP90 chaperone/DNA topoisomerase II/histidine kinase"/>
    <property type="match status" value="1"/>
</dbReference>
<protein>
    <recommendedName>
        <fullName evidence="2">histidine kinase</fullName>
        <ecNumber evidence="2">2.7.13.3</ecNumber>
    </recommendedName>
</protein>
<sequence>MGSIPAVVTGKLYSELFCTIQDVERYQKTLAVVKTGMPFRYEIKQVSTRDGELHWYDVFVQKLDDGVVMTVMDMSGRKRAELNASRQTALLQNVVDQSPAGVVLTEPIYNASGHIVDFRYQLTNKLNAELTGYTIEQMVGQPISALFPGWQQLSLFESMVSVLQTGEPRQYTEEYNNYGVKGWFEYYFVKMEDAVLLMFLDVTRLKTAQVAQQQQADLLQNVVRNSPTGIVLYEAVRDAETGHIIDFIHALSNPTNDNVTGRPNGGVVGLQVLEYYPTNRTNGHFDILIEVVETGQPQRQLLDYRAHGINGWYDAQYVKQGDGVLFTYLDVTESQLYRSQLEMANRELKRSNDNLQQFAYVASHDLQEPLRKIQSFGNLLQIQAGAGLGETARDYITRMQQSAERMSLLIKDLLSYSRLSVQPDQHEPVSLAELISDIFDDLGIVIEQTQATVSAGDLPVVLGNQLQLYQLFQNLVSNALKFSSIDRTDASAPTVSITARKLSGPALLEPGIPLELSTGSVDQCFQEISIQDNGIGFDEKYLDRIFQVFQRLHGKSQFAGSGVGLAICKKVVENHGGAITATSQLGKGATFRVYLPG</sequence>
<dbReference type="Gene3D" id="3.30.450.20">
    <property type="entry name" value="PAS domain"/>
    <property type="match status" value="3"/>
</dbReference>
<dbReference type="InterPro" id="IPR052162">
    <property type="entry name" value="Sensor_kinase/Photoreceptor"/>
</dbReference>
<dbReference type="SMART" id="SM00388">
    <property type="entry name" value="HisKA"/>
    <property type="match status" value="1"/>
</dbReference>
<evidence type="ECO:0000256" key="2">
    <source>
        <dbReference type="ARBA" id="ARBA00012438"/>
    </source>
</evidence>
<dbReference type="PANTHER" id="PTHR43304">
    <property type="entry name" value="PHYTOCHROME-LIKE PROTEIN CPH1"/>
    <property type="match status" value="1"/>
</dbReference>
<proteinExistence type="predicted"/>
<name>A0A1P9WRH2_9BACT</name>
<organism evidence="7 8">
    <name type="scientific">Spirosoma montaniterrae</name>
    <dbReference type="NCBI Taxonomy" id="1178516"/>
    <lineage>
        <taxon>Bacteria</taxon>
        <taxon>Pseudomonadati</taxon>
        <taxon>Bacteroidota</taxon>
        <taxon>Cytophagia</taxon>
        <taxon>Cytophagales</taxon>
        <taxon>Cytophagaceae</taxon>
        <taxon>Spirosoma</taxon>
    </lineage>
</organism>
<keyword evidence="3" id="KW-0597">Phosphoprotein</keyword>
<dbReference type="STRING" id="1178516.AWR27_00555"/>
<evidence type="ECO:0000313" key="7">
    <source>
        <dbReference type="EMBL" id="AQG77970.1"/>
    </source>
</evidence>
<dbReference type="CDD" id="cd00082">
    <property type="entry name" value="HisKA"/>
    <property type="match status" value="1"/>
</dbReference>
<dbReference type="SUPFAM" id="SSF55785">
    <property type="entry name" value="PYP-like sensor domain (PAS domain)"/>
    <property type="match status" value="2"/>
</dbReference>
<dbReference type="InterPro" id="IPR000014">
    <property type="entry name" value="PAS"/>
</dbReference>
<dbReference type="EC" id="2.7.13.3" evidence="2"/>
<evidence type="ECO:0000256" key="5">
    <source>
        <dbReference type="ARBA" id="ARBA00022777"/>
    </source>
</evidence>
<evidence type="ECO:0000256" key="3">
    <source>
        <dbReference type="ARBA" id="ARBA00022553"/>
    </source>
</evidence>
<dbReference type="InterPro" id="IPR005467">
    <property type="entry name" value="His_kinase_dom"/>
</dbReference>
<dbReference type="InterPro" id="IPR036890">
    <property type="entry name" value="HATPase_C_sf"/>
</dbReference>